<reference evidence="1 2" key="1">
    <citation type="submission" date="2024-09" db="EMBL/GenBank/DDBJ databases">
        <authorList>
            <person name="Sun Q."/>
            <person name="Mori K."/>
        </authorList>
    </citation>
    <scope>NUCLEOTIDE SEQUENCE [LARGE SCALE GENOMIC DNA]</scope>
    <source>
        <strain evidence="1 2">CECT 8286</strain>
    </source>
</reference>
<name>A0ABV5F152_9FLAO</name>
<dbReference type="Proteomes" id="UP001589605">
    <property type="component" value="Unassembled WGS sequence"/>
</dbReference>
<comment type="caution">
    <text evidence="1">The sequence shown here is derived from an EMBL/GenBank/DDBJ whole genome shotgun (WGS) entry which is preliminary data.</text>
</comment>
<organism evidence="1 2">
    <name type="scientific">Formosa undariae</name>
    <dbReference type="NCBI Taxonomy" id="1325436"/>
    <lineage>
        <taxon>Bacteria</taxon>
        <taxon>Pseudomonadati</taxon>
        <taxon>Bacteroidota</taxon>
        <taxon>Flavobacteriia</taxon>
        <taxon>Flavobacteriales</taxon>
        <taxon>Flavobacteriaceae</taxon>
        <taxon>Formosa</taxon>
    </lineage>
</organism>
<sequence length="169" mass="19432">MRKFTIILLCLGLWACNSSEKEQKQVVEEEVSPFVFKDDIEKLEYTDYVLDNKAESDIESWDKFKELEGIILQLKAGDVSYFQGTSKAIETLSKEVLEGIPEVVNTPSIQARFLSLETKMLKLQSVLSLRNIPKPEQLQNVKETLIAYSNLNLQINKKYEKDSQNIEKP</sequence>
<proteinExistence type="predicted"/>
<evidence type="ECO:0000313" key="1">
    <source>
        <dbReference type="EMBL" id="MFB9053154.1"/>
    </source>
</evidence>
<gene>
    <name evidence="1" type="ORF">ACFFVB_08690</name>
</gene>
<protein>
    <recommendedName>
        <fullName evidence="3">Lipoprotein</fullName>
    </recommendedName>
</protein>
<evidence type="ECO:0008006" key="3">
    <source>
        <dbReference type="Google" id="ProtNLM"/>
    </source>
</evidence>
<keyword evidence="2" id="KW-1185">Reference proteome</keyword>
<dbReference type="RefSeq" id="WP_382382334.1">
    <property type="nucleotide sequence ID" value="NZ_JBHMEZ010000011.1"/>
</dbReference>
<evidence type="ECO:0000313" key="2">
    <source>
        <dbReference type="Proteomes" id="UP001589605"/>
    </source>
</evidence>
<dbReference type="EMBL" id="JBHMEZ010000011">
    <property type="protein sequence ID" value="MFB9053154.1"/>
    <property type="molecule type" value="Genomic_DNA"/>
</dbReference>
<accession>A0ABV5F152</accession>